<dbReference type="InterPro" id="IPR043149">
    <property type="entry name" value="TagF_N"/>
</dbReference>
<evidence type="ECO:0000256" key="4">
    <source>
        <dbReference type="ARBA" id="ARBA00022679"/>
    </source>
</evidence>
<dbReference type="Gene3D" id="3.40.50.12580">
    <property type="match status" value="1"/>
</dbReference>
<dbReference type="Pfam" id="PF04464">
    <property type="entry name" value="Glyphos_transf"/>
    <property type="match status" value="1"/>
</dbReference>
<dbReference type="GO" id="GO:0047355">
    <property type="term" value="F:CDP-glycerol glycerophosphotransferase activity"/>
    <property type="evidence" value="ECO:0007669"/>
    <property type="project" value="UniProtKB-EC"/>
</dbReference>
<keyword evidence="4 8" id="KW-0808">Transferase</keyword>
<keyword evidence="5" id="KW-0777">Teichoic acid biosynthesis</keyword>
<dbReference type="GO" id="GO:0019350">
    <property type="term" value="P:teichoic acid biosynthetic process"/>
    <property type="evidence" value="ECO:0007669"/>
    <property type="project" value="UniProtKB-KW"/>
</dbReference>
<reference evidence="8 9" key="1">
    <citation type="submission" date="2016-01" db="EMBL/GenBank/DDBJ databases">
        <title>Complete genome sequence of a soil Actinobacterium, Isoptericola dokdonensis DS-3.</title>
        <authorList>
            <person name="Kwon S.-K."/>
            <person name="Kim J.F."/>
        </authorList>
    </citation>
    <scope>NUCLEOTIDE SEQUENCE [LARGE SCALE GENOMIC DNA]</scope>
    <source>
        <strain evidence="8 9">DS-3</strain>
    </source>
</reference>
<feature type="region of interest" description="Disordered" evidence="7">
    <location>
        <begin position="645"/>
        <end position="665"/>
    </location>
</feature>
<dbReference type="PANTHER" id="PTHR37316">
    <property type="entry name" value="TEICHOIC ACID GLYCEROL-PHOSPHATE PRIMASE"/>
    <property type="match status" value="1"/>
</dbReference>
<sequence>MSKAPPRTLRVRLLPDRLRLTVEHGPGRPVDAVGTALRGEPVDHWAPCRPTDDGRTAEIDLAALVARYPDDAVVDLWYRDEAGPDQEVEPRRLGRFPRTVREDPLSDLVVAGTSLRLRVNVHGNLGFLLGETVPPRRFAVDGTRLEHRDGVLSFEGTVTAFDRRLASVALTTQGRQSEVLTSSPMTVTLDPGAAEGLHGAVVHRFAGSLDLRELVGAASTDTLLDPRIVLTDSAGHVQSLKLHERMAVQGTLATASFPLADQVVQLVPRFTFLGGNLTVNVVRLAPDAAAALERMKRRPWWVAVARRTLGIWIVGEVPYKAQDNGYHLFRWIRRKRPLRLAYYVIDEAAPDRERVERLGRVVVKGSAKHVVLATCASRIVGTHHTEYLLPTPDPDYLRHVPAARVMLQHGILGTKNLTSTYGRGGTATLAADVFHVSSPRERAIVVEDLGFAPEQVRVTGLPRFDTLLAPPEAPPAGLLVIPTWRSRITSRQQFIDSEFLARWRGFLTRPGIRALAGNGEQVSVILHPNMRVFADVLESFGHDVFRQGERDVQGLMREHAALVTDYSSVAFDFALQERPVFYFQFDREAYFRGTSSHLDLDAELPGPVFTDEEALADAVVASAAAGFPMEGEYRERARRFFPAHDRNSSRRAYRSVRRARPARDR</sequence>
<feature type="compositionally biased region" description="Basic residues" evidence="7">
    <location>
        <begin position="649"/>
        <end position="665"/>
    </location>
</feature>
<dbReference type="PANTHER" id="PTHR37316:SF3">
    <property type="entry name" value="TEICHOIC ACID GLYCEROL-PHOSPHATE TRANSFERASE"/>
    <property type="match status" value="1"/>
</dbReference>
<dbReference type="InterPro" id="IPR043148">
    <property type="entry name" value="TagF_C"/>
</dbReference>
<dbReference type="AlphaFoldDB" id="A0A168FHB8"/>
<dbReference type="InterPro" id="IPR007554">
    <property type="entry name" value="Glycerophosphate_synth"/>
</dbReference>
<keyword evidence="3" id="KW-1003">Cell membrane</keyword>
<evidence type="ECO:0000256" key="2">
    <source>
        <dbReference type="ARBA" id="ARBA00010488"/>
    </source>
</evidence>
<dbReference type="RefSeq" id="WP_068203001.1">
    <property type="nucleotide sequence ID" value="NZ_CP014209.1"/>
</dbReference>
<proteinExistence type="inferred from homology"/>
<dbReference type="PATRIC" id="fig|1300344.3.peg.2235"/>
<keyword evidence="9" id="KW-1185">Reference proteome</keyword>
<evidence type="ECO:0000256" key="6">
    <source>
        <dbReference type="ARBA" id="ARBA00023136"/>
    </source>
</evidence>
<dbReference type="EC" id="2.7.8.12" evidence="8"/>
<protein>
    <submittedName>
        <fullName evidence="8">CDP-glycerol:poly(Glycerophosphate) glycerophosphotransferase</fullName>
        <ecNumber evidence="8">2.7.8.12</ecNumber>
    </submittedName>
</protein>
<dbReference type="SUPFAM" id="SSF53756">
    <property type="entry name" value="UDP-Glycosyltransferase/glycogen phosphorylase"/>
    <property type="match status" value="1"/>
</dbReference>
<dbReference type="GO" id="GO:0005886">
    <property type="term" value="C:plasma membrane"/>
    <property type="evidence" value="ECO:0007669"/>
    <property type="project" value="UniProtKB-SubCell"/>
</dbReference>
<evidence type="ECO:0000313" key="8">
    <source>
        <dbReference type="EMBL" id="ANC31766.1"/>
    </source>
</evidence>
<dbReference type="Proteomes" id="UP000076794">
    <property type="component" value="Chromosome"/>
</dbReference>
<gene>
    <name evidence="8" type="primary">tagF_1</name>
    <name evidence="8" type="ORF">I598_2226</name>
</gene>
<evidence type="ECO:0000256" key="5">
    <source>
        <dbReference type="ARBA" id="ARBA00022944"/>
    </source>
</evidence>
<keyword evidence="6" id="KW-0472">Membrane</keyword>
<evidence type="ECO:0000256" key="3">
    <source>
        <dbReference type="ARBA" id="ARBA00022475"/>
    </source>
</evidence>
<dbReference type="EMBL" id="CP014209">
    <property type="protein sequence ID" value="ANC31766.1"/>
    <property type="molecule type" value="Genomic_DNA"/>
</dbReference>
<evidence type="ECO:0000256" key="1">
    <source>
        <dbReference type="ARBA" id="ARBA00004202"/>
    </source>
</evidence>
<name>A0A168FHB8_9MICO</name>
<comment type="similarity">
    <text evidence="2">Belongs to the CDP-glycerol glycerophosphotransferase family.</text>
</comment>
<comment type="subcellular location">
    <subcellularLocation>
        <location evidence="1">Cell membrane</location>
        <topology evidence="1">Peripheral membrane protein</topology>
    </subcellularLocation>
</comment>
<dbReference type="STRING" id="1300344.I598_2226"/>
<dbReference type="KEGG" id="ido:I598_2226"/>
<evidence type="ECO:0000256" key="7">
    <source>
        <dbReference type="SAM" id="MobiDB-lite"/>
    </source>
</evidence>
<accession>A0A168FHB8</accession>
<organism evidence="8 9">
    <name type="scientific">Isoptericola dokdonensis DS-3</name>
    <dbReference type="NCBI Taxonomy" id="1300344"/>
    <lineage>
        <taxon>Bacteria</taxon>
        <taxon>Bacillati</taxon>
        <taxon>Actinomycetota</taxon>
        <taxon>Actinomycetes</taxon>
        <taxon>Micrococcales</taxon>
        <taxon>Promicromonosporaceae</taxon>
        <taxon>Isoptericola</taxon>
    </lineage>
</organism>
<dbReference type="InterPro" id="IPR051612">
    <property type="entry name" value="Teichoic_Acid_Biosynth"/>
</dbReference>
<evidence type="ECO:0000313" key="9">
    <source>
        <dbReference type="Proteomes" id="UP000076794"/>
    </source>
</evidence>
<dbReference type="Gene3D" id="3.40.50.11820">
    <property type="match status" value="1"/>
</dbReference>